<dbReference type="GO" id="GO:0005794">
    <property type="term" value="C:Golgi apparatus"/>
    <property type="evidence" value="ECO:0007669"/>
    <property type="project" value="TreeGrafter"/>
</dbReference>
<dbReference type="AlphaFoldDB" id="A0A0C2JBX1"/>
<sequence>MYHKNGSSSRHIFISYDAGYKWMMFDSRIERLNVLNNGGLMFGTQRMSNIVRYSYDVGFNWDFKNISANNLIDIFPLESDKQIVIAAINYDLHTGIYSFFLFDFSNVISISHLMIVRPCDLDDFETYHIIRYLEYCYQGKEVTYMRKKNSAMCIDSDNLAQFTINSCPCFLEDFHWYNYIDPSDRNYYYKDNVCTMDPYSNVTESNKTCQDGGIPLNSLNGYDSHPIDLPN</sequence>
<reference evidence="2 3" key="1">
    <citation type="journal article" date="2014" name="Genome Biol. Evol.">
        <title>The genome of the myxosporean Thelohanellus kitauei shows adaptations to nutrient acquisition within its fish host.</title>
        <authorList>
            <person name="Yang Y."/>
            <person name="Xiong J."/>
            <person name="Zhou Z."/>
            <person name="Huo F."/>
            <person name="Miao W."/>
            <person name="Ran C."/>
            <person name="Liu Y."/>
            <person name="Zhang J."/>
            <person name="Feng J."/>
            <person name="Wang M."/>
            <person name="Wang M."/>
            <person name="Wang L."/>
            <person name="Yao B."/>
        </authorList>
    </citation>
    <scope>NUCLEOTIDE SEQUENCE [LARGE SCALE GENOMIC DNA]</scope>
    <source>
        <strain evidence="2">Wuqing</strain>
    </source>
</reference>
<dbReference type="EMBL" id="JWZT01003493">
    <property type="protein sequence ID" value="KII66653.1"/>
    <property type="molecule type" value="Genomic_DNA"/>
</dbReference>
<evidence type="ECO:0000259" key="1">
    <source>
        <dbReference type="Pfam" id="PF15901"/>
    </source>
</evidence>
<dbReference type="PANTHER" id="PTHR12106">
    <property type="entry name" value="SORTILIN RELATED"/>
    <property type="match status" value="1"/>
</dbReference>
<keyword evidence="3" id="KW-1185">Reference proteome</keyword>
<dbReference type="PANTHER" id="PTHR12106:SF27">
    <property type="entry name" value="SORTILIN-RELATED RECEPTOR"/>
    <property type="match status" value="1"/>
</dbReference>
<organism evidence="2 3">
    <name type="scientific">Thelohanellus kitauei</name>
    <name type="common">Myxosporean</name>
    <dbReference type="NCBI Taxonomy" id="669202"/>
    <lineage>
        <taxon>Eukaryota</taxon>
        <taxon>Metazoa</taxon>
        <taxon>Cnidaria</taxon>
        <taxon>Myxozoa</taxon>
        <taxon>Myxosporea</taxon>
        <taxon>Bivalvulida</taxon>
        <taxon>Platysporina</taxon>
        <taxon>Myxobolidae</taxon>
        <taxon>Thelohanellus</taxon>
    </lineage>
</organism>
<dbReference type="GO" id="GO:0016020">
    <property type="term" value="C:membrane"/>
    <property type="evidence" value="ECO:0007669"/>
    <property type="project" value="TreeGrafter"/>
</dbReference>
<dbReference type="OrthoDB" id="5949766at2759"/>
<keyword evidence="2" id="KW-0675">Receptor</keyword>
<accession>A0A0C2JBX1</accession>
<evidence type="ECO:0000313" key="2">
    <source>
        <dbReference type="EMBL" id="KII66653.1"/>
    </source>
</evidence>
<dbReference type="GO" id="GO:0006892">
    <property type="term" value="P:post-Golgi vesicle-mediated transport"/>
    <property type="evidence" value="ECO:0007669"/>
    <property type="project" value="TreeGrafter"/>
</dbReference>
<name>A0A0C2JBX1_THEKT</name>
<dbReference type="InterPro" id="IPR031777">
    <property type="entry name" value="Sortilin_C"/>
</dbReference>
<gene>
    <name evidence="2" type="ORF">RF11_01919</name>
</gene>
<protein>
    <submittedName>
        <fullName evidence="2">VPS10 domain-containing receptor SorCS3</fullName>
    </submittedName>
</protein>
<proteinExistence type="predicted"/>
<comment type="caution">
    <text evidence="2">The sequence shown here is derived from an EMBL/GenBank/DDBJ whole genome shotgun (WGS) entry which is preliminary data.</text>
</comment>
<evidence type="ECO:0000313" key="3">
    <source>
        <dbReference type="Proteomes" id="UP000031668"/>
    </source>
</evidence>
<dbReference type="InterPro" id="IPR050310">
    <property type="entry name" value="VPS10-sortilin"/>
</dbReference>
<dbReference type="Proteomes" id="UP000031668">
    <property type="component" value="Unassembled WGS sequence"/>
</dbReference>
<feature type="domain" description="Sortilin C-terminal" evidence="1">
    <location>
        <begin position="115"/>
        <end position="210"/>
    </location>
</feature>
<dbReference type="Pfam" id="PF15901">
    <property type="entry name" value="Sortilin_C"/>
    <property type="match status" value="1"/>
</dbReference>